<evidence type="ECO:0000313" key="4">
    <source>
        <dbReference type="EMBL" id="TDQ48423.1"/>
    </source>
</evidence>
<keyword evidence="5" id="KW-1185">Reference proteome</keyword>
<accession>A0A4R6US18</accession>
<dbReference type="SUPFAM" id="SSF55729">
    <property type="entry name" value="Acyl-CoA N-acyltransferases (Nat)"/>
    <property type="match status" value="1"/>
</dbReference>
<dbReference type="OrthoDB" id="1450704at2"/>
<evidence type="ECO:0000256" key="1">
    <source>
        <dbReference type="ARBA" id="ARBA00022679"/>
    </source>
</evidence>
<dbReference type="Proteomes" id="UP000295375">
    <property type="component" value="Unassembled WGS sequence"/>
</dbReference>
<dbReference type="InterPro" id="IPR050832">
    <property type="entry name" value="Bact_Acetyltransf"/>
</dbReference>
<dbReference type="GO" id="GO:0016747">
    <property type="term" value="F:acyltransferase activity, transferring groups other than amino-acyl groups"/>
    <property type="evidence" value="ECO:0007669"/>
    <property type="project" value="InterPro"/>
</dbReference>
<dbReference type="GO" id="GO:0005840">
    <property type="term" value="C:ribosome"/>
    <property type="evidence" value="ECO:0007669"/>
    <property type="project" value="UniProtKB-KW"/>
</dbReference>
<dbReference type="RefSeq" id="WP_133590311.1">
    <property type="nucleotide sequence ID" value="NZ_CP037953.1"/>
</dbReference>
<evidence type="ECO:0000259" key="3">
    <source>
        <dbReference type="PROSITE" id="PS51186"/>
    </source>
</evidence>
<dbReference type="EMBL" id="SNYM01000007">
    <property type="protein sequence ID" value="TDQ48423.1"/>
    <property type="molecule type" value="Genomic_DNA"/>
</dbReference>
<dbReference type="AlphaFoldDB" id="A0A4R6US18"/>
<dbReference type="Gene3D" id="3.40.630.30">
    <property type="match status" value="1"/>
</dbReference>
<feature type="domain" description="N-acetyltransferase" evidence="3">
    <location>
        <begin position="1"/>
        <end position="152"/>
    </location>
</feature>
<dbReference type="PANTHER" id="PTHR43877">
    <property type="entry name" value="AMINOALKYLPHOSPHONATE N-ACETYLTRANSFERASE-RELATED-RELATED"/>
    <property type="match status" value="1"/>
</dbReference>
<reference evidence="4 5" key="1">
    <citation type="submission" date="2019-03" db="EMBL/GenBank/DDBJ databases">
        <title>Genomic Encyclopedia of Type Strains, Phase IV (KMG-IV): sequencing the most valuable type-strain genomes for metagenomic binning, comparative biology and taxonomic classification.</title>
        <authorList>
            <person name="Goeker M."/>
        </authorList>
    </citation>
    <scope>NUCLEOTIDE SEQUENCE [LARGE SCALE GENOMIC DNA]</scope>
    <source>
        <strain evidence="4 5">DSM 103792</strain>
    </source>
</reference>
<name>A0A4R6US18_9GAMM</name>
<organism evidence="4 5">
    <name type="scientific">Permianibacter aggregans</name>
    <dbReference type="NCBI Taxonomy" id="1510150"/>
    <lineage>
        <taxon>Bacteria</taxon>
        <taxon>Pseudomonadati</taxon>
        <taxon>Pseudomonadota</taxon>
        <taxon>Gammaproteobacteria</taxon>
        <taxon>Pseudomonadales</taxon>
        <taxon>Pseudomonadaceae</taxon>
        <taxon>Permianibacter</taxon>
    </lineage>
</organism>
<evidence type="ECO:0000256" key="2">
    <source>
        <dbReference type="ARBA" id="ARBA00023315"/>
    </source>
</evidence>
<keyword evidence="4" id="KW-0689">Ribosomal protein</keyword>
<dbReference type="CDD" id="cd04301">
    <property type="entry name" value="NAT_SF"/>
    <property type="match status" value="1"/>
</dbReference>
<comment type="caution">
    <text evidence="4">The sequence shown here is derived from an EMBL/GenBank/DDBJ whole genome shotgun (WGS) entry which is preliminary data.</text>
</comment>
<dbReference type="PROSITE" id="PS51186">
    <property type="entry name" value="GNAT"/>
    <property type="match status" value="1"/>
</dbReference>
<keyword evidence="1" id="KW-0808">Transferase</keyword>
<sequence length="152" mass="17078">MQIQEAKEEQLYAIARLAVQTQEAHVKAYPDRYQVISFSDAFDALRAQLGGHRILVATDAGAVLGYLIVEYIDVKGNKFLKPRRYCYLQQIGVAASNRKAGVGRKLIEHLRTVCTSQGIQDIELDVWAFNTSAAQFFTACGFQAYATKMRLR</sequence>
<dbReference type="Pfam" id="PF00583">
    <property type="entry name" value="Acetyltransf_1"/>
    <property type="match status" value="1"/>
</dbReference>
<protein>
    <submittedName>
        <fullName evidence="4">Ribosomal protein S18 acetylase RimI-like enzyme</fullName>
    </submittedName>
</protein>
<proteinExistence type="predicted"/>
<keyword evidence="4" id="KW-0687">Ribonucleoprotein</keyword>
<dbReference type="InterPro" id="IPR016181">
    <property type="entry name" value="Acyl_CoA_acyltransferase"/>
</dbReference>
<evidence type="ECO:0000313" key="5">
    <source>
        <dbReference type="Proteomes" id="UP000295375"/>
    </source>
</evidence>
<keyword evidence="2" id="KW-0012">Acyltransferase</keyword>
<dbReference type="InterPro" id="IPR000182">
    <property type="entry name" value="GNAT_dom"/>
</dbReference>
<gene>
    <name evidence="4" type="ORF">EV696_107160</name>
</gene>